<reference evidence="1" key="1">
    <citation type="journal article" date="2022" name="bioRxiv">
        <title>Population genetic analysis of Ophidiomyces ophidiicola, the causative agent of snake fungal disease, indicates recent introductions to the USA.</title>
        <authorList>
            <person name="Ladner J.T."/>
            <person name="Palmer J.M."/>
            <person name="Ettinger C.L."/>
            <person name="Stajich J.E."/>
            <person name="Farrell T.M."/>
            <person name="Glorioso B.M."/>
            <person name="Lawson B."/>
            <person name="Price S.J."/>
            <person name="Stengle A.G."/>
            <person name="Grear D.A."/>
            <person name="Lorch J.M."/>
        </authorList>
    </citation>
    <scope>NUCLEOTIDE SEQUENCE</scope>
    <source>
        <strain evidence="1">NWHC 24266-5</strain>
    </source>
</reference>
<protein>
    <submittedName>
        <fullName evidence="1">Uncharacterized protein</fullName>
    </submittedName>
</protein>
<gene>
    <name evidence="1" type="ORF">LOY88_006050</name>
</gene>
<accession>A0ACB8US06</accession>
<name>A0ACB8US06_9EURO</name>
<comment type="caution">
    <text evidence="1">The sequence shown here is derived from an EMBL/GenBank/DDBJ whole genome shotgun (WGS) entry which is preliminary data.</text>
</comment>
<proteinExistence type="predicted"/>
<sequence length="361" mass="41119">MSYFKQWQYPLPSISPDAQSTLIEIAHSIYQGLISLFLPTLFLYLALYALVKQQIKLFEKLAMVSTVGFLISIAIGVMKSLDFYARRHSPPKYTNENAPPDRIIALLYLIELRYESFTPNHVRTPPAPLKEAATKTRTRTRPKKLHFNISELNLSEPINLVIHILFFLILQQFFPQSNSTVLAVQILLAVYIIWEIMQLFLRYRTSPPLFGPIYAATSLGSFWRVTWHSAFASPCHSLVYSPLRRYLPIRYGIPVSFARGMGIIASFMLMGLFHVYGLAPLLPLDALLRISAFFLLNGIGIVMEEAMWGRQTHWGKTLLAWVFELAIASWTVEGLSVPRGLRNLSWANICNVGNETETMFA</sequence>
<evidence type="ECO:0000313" key="1">
    <source>
        <dbReference type="EMBL" id="KAI2382395.1"/>
    </source>
</evidence>
<organism evidence="1">
    <name type="scientific">Ophidiomyces ophidiicola</name>
    <dbReference type="NCBI Taxonomy" id="1387563"/>
    <lineage>
        <taxon>Eukaryota</taxon>
        <taxon>Fungi</taxon>
        <taxon>Dikarya</taxon>
        <taxon>Ascomycota</taxon>
        <taxon>Pezizomycotina</taxon>
        <taxon>Eurotiomycetes</taxon>
        <taxon>Eurotiomycetidae</taxon>
        <taxon>Onygenales</taxon>
        <taxon>Onygenaceae</taxon>
        <taxon>Ophidiomyces</taxon>
    </lineage>
</organism>
<dbReference type="EMBL" id="JALBCA010000126">
    <property type="protein sequence ID" value="KAI2382395.1"/>
    <property type="molecule type" value="Genomic_DNA"/>
</dbReference>